<dbReference type="InterPro" id="IPR055388">
    <property type="entry name" value="DUF7617"/>
</dbReference>
<sequence>MRRGRSRTFRIVLVPLLAAAGVVVPAATPASTQPLAASTLTKSVRTASSPAAHGATASWTLSYDNNSPAVGAATITDPITAGHTYVPGSLKAPQGWTPQWSTNGTAFQDTEPASGTVAVRAANPVARPDGTALASELTPPVQAAATATGGDGFTPLLHRTATGSLQAWNIFHHAATTQPKVVCSEPATGALCAGGPWPKTLNTAVGPLQGGSAGDIASPLEPQYVRDPGNSALVYYAAVTETSVGVGCLDLENAANCGYWPLLASGGSPVAVNNLAGLVEVAGNLYGVATTGAVTCWTMSSKTACPGQPFAPIVPPNGSNPGLPASLYLGAMTVVSGKVFASSSPQAGLAPELGCFDPATGSACSGWASSRPVGPANNYTYNAYTAYNTAGAPVGACASTTGGTNVTTCFTTAGGALASPPSMTGLAGGVLVFNPEVVVGLDGHTRGYFGIWGGPYAGATICHDWTTGAGCAGFPNPASHPTVNGGATRDYGYAYDSTTQCLIGLGDAGVLFSLDPATGASPCVRSGAAVTLTPSSYYCDGGTGHVTGYLSAKLAGITPANVDFAASSVTVVNQNGTTVPTPGFAPDGSVDLTGVSASTHTSLTVTARLVLTSGADFGGGARPNLVVDFAGDDPQVCFQTTLATTCTVTDVANTANGTDGAGAFTSNAVSVPIAPGPACQPVVRVDKEICASHTPSHCGPGGVGPWVKQTPVGLLGALFGTARWRITITNDGPVPIDNATVYDAQEPSCETAGGTFSLAPGQSKQVYCSTYAVLTLFPVENYAKAQYTPRNSPPGTQPTYSPYSSAKACALLCNL</sequence>
<dbReference type="InterPro" id="IPR008966">
    <property type="entry name" value="Adhesion_dom_sf"/>
</dbReference>
<dbReference type="EMBL" id="HE804045">
    <property type="protein sequence ID" value="CCH31325.1"/>
    <property type="molecule type" value="Genomic_DNA"/>
</dbReference>
<dbReference type="SUPFAM" id="SSF49401">
    <property type="entry name" value="Bacterial adhesins"/>
    <property type="match status" value="1"/>
</dbReference>
<dbReference type="Proteomes" id="UP000006281">
    <property type="component" value="Chromosome"/>
</dbReference>
<feature type="chain" id="PRO_5003833852" description="DUF7617 domain-containing protein" evidence="1">
    <location>
        <begin position="27"/>
        <end position="815"/>
    </location>
</feature>
<keyword evidence="1" id="KW-0732">Signal</keyword>
<evidence type="ECO:0000313" key="3">
    <source>
        <dbReference type="EMBL" id="CCH31325.1"/>
    </source>
</evidence>
<dbReference type="STRING" id="1179773.BN6_40390"/>
<reference evidence="3 4" key="1">
    <citation type="journal article" date="2012" name="BMC Genomics">
        <title>Complete genome sequence of Saccharothrix espanaensis DSM 44229T and comparison to the other completely sequenced Pseudonocardiaceae.</title>
        <authorList>
            <person name="Strobel T."/>
            <person name="Al-Dilaimi A."/>
            <person name="Blom J."/>
            <person name="Gessner A."/>
            <person name="Kalinowski J."/>
            <person name="Luzhetska M."/>
            <person name="Puhler A."/>
            <person name="Szczepanowski R."/>
            <person name="Bechthold A."/>
            <person name="Ruckert C."/>
        </authorList>
    </citation>
    <scope>NUCLEOTIDE SEQUENCE [LARGE SCALE GENOMIC DNA]</scope>
    <source>
        <strain evidence="4">ATCC 51144 / DSM 44229 / JCM 9112 / NBRC 15066 / NRRL 15764</strain>
    </source>
</reference>
<dbReference type="eggNOG" id="ENOG502ZAF7">
    <property type="taxonomic scope" value="Bacteria"/>
</dbReference>
<organism evidence="3 4">
    <name type="scientific">Saccharothrix espanaensis (strain ATCC 51144 / DSM 44229 / JCM 9112 / NBRC 15066 / NRRL 15764)</name>
    <dbReference type="NCBI Taxonomy" id="1179773"/>
    <lineage>
        <taxon>Bacteria</taxon>
        <taxon>Bacillati</taxon>
        <taxon>Actinomycetota</taxon>
        <taxon>Actinomycetes</taxon>
        <taxon>Pseudonocardiales</taxon>
        <taxon>Pseudonocardiaceae</taxon>
        <taxon>Saccharothrix</taxon>
    </lineage>
</organism>
<evidence type="ECO:0000256" key="1">
    <source>
        <dbReference type="SAM" id="SignalP"/>
    </source>
</evidence>
<evidence type="ECO:0000313" key="4">
    <source>
        <dbReference type="Proteomes" id="UP000006281"/>
    </source>
</evidence>
<dbReference type="PATRIC" id="fig|1179773.3.peg.4043"/>
<dbReference type="AlphaFoldDB" id="K0JU30"/>
<feature type="signal peptide" evidence="1">
    <location>
        <begin position="1"/>
        <end position="26"/>
    </location>
</feature>
<dbReference type="HOGENOM" id="CLU_346437_0_0_11"/>
<dbReference type="BioCyc" id="SESP1179773:BN6_RS19540-MONOMER"/>
<dbReference type="Pfam" id="PF24593">
    <property type="entry name" value="DUF7617"/>
    <property type="match status" value="1"/>
</dbReference>
<keyword evidence="4" id="KW-1185">Reference proteome</keyword>
<proteinExistence type="predicted"/>
<protein>
    <recommendedName>
        <fullName evidence="2">DUF7617 domain-containing protein</fullName>
    </recommendedName>
</protein>
<accession>K0JU30</accession>
<gene>
    <name evidence="3" type="ordered locus">BN6_40390</name>
</gene>
<dbReference type="KEGG" id="sesp:BN6_40390"/>
<feature type="domain" description="DUF7617" evidence="2">
    <location>
        <begin position="679"/>
        <end position="807"/>
    </location>
</feature>
<name>K0JU30_SACES</name>
<evidence type="ECO:0000259" key="2">
    <source>
        <dbReference type="Pfam" id="PF24593"/>
    </source>
</evidence>